<feature type="compositionally biased region" description="Polar residues" evidence="5">
    <location>
        <begin position="381"/>
        <end position="397"/>
    </location>
</feature>
<dbReference type="RefSeq" id="WP_167970537.1">
    <property type="nucleotide sequence ID" value="NZ_VSRL01000009.1"/>
</dbReference>
<evidence type="ECO:0000313" key="7">
    <source>
        <dbReference type="EMBL" id="NKE56126.1"/>
    </source>
</evidence>
<dbReference type="InterPro" id="IPR051801">
    <property type="entry name" value="GH28_Enzymes"/>
</dbReference>
<dbReference type="Pfam" id="PF00295">
    <property type="entry name" value="Glyco_hydro_28"/>
    <property type="match status" value="1"/>
</dbReference>
<dbReference type="PANTHER" id="PTHR31339:SF9">
    <property type="entry name" value="PLASMIN AND FIBRONECTIN-BINDING PROTEIN A"/>
    <property type="match status" value="1"/>
</dbReference>
<feature type="chain" id="PRO_5045814310" evidence="6">
    <location>
        <begin position="21"/>
        <end position="730"/>
    </location>
</feature>
<keyword evidence="3 4" id="KW-0326">Glycosidase</keyword>
<sequence>MFRRLGAAVLAALLTTTVLAEPAQAAVHNVKDYGAVGNGSANDTAAINRAITAANAAGGGTVQFPSGTYRSPNSIHLKSNVTIQLDAGATIMGASGTGYDPPEDNPWDEYQDYGHSHFHNAMIWGDRLTNIAFVGQGTIDGGGNLITGNPGRGQADKIISLTRCENLTVSGIKLRRGGHFAMLINGCKNVVSDRLTIDTASDRDGWNVISTTNVTITNGNFAGNDDALAFKSDYALGQKLANGNVKVYDTKLSAGCCNALMFGSETCGDFTGYDFQRIDIKGSNKSGLGMVSMDGTNISDVHYRDITISGVRSPIMMKVGARKRCGNNPGVGSIRNITYDNITINGASPSFSPTIHGDQDGRISDVTFTNVKINVPGGNGTMSTNPPSNQRTNYNPNSIGTRPAYGWYIRYADRIRFAGGSGVSFTSNDGRPAVITDNSTDISFDTFGWERGSNSPTDFLFRNTTGFCVRNSGSPRITNTGSTEKCGVSNDFSLTVDPAARTIQPGETAAYAIRTAFTGSPGPISLDAENVPAGAVVQFNPATVNPGDTATMTVATLPDTPEGTSTITVTGTAGSVTKSATARLTIGDAPGELELSGLSVADTGNAGDWSLQTNLRTGVAQYGDRDFTFSAVPAEVAGAQWIRTANDSKSATQNPLARFTINRDAVVYVAVDTRLGKRPWMDALWLDSGLQLVNTEGSPKTFRLYAKGFAAGEVQLGPNGGASNYTVVIK</sequence>
<evidence type="ECO:0000256" key="3">
    <source>
        <dbReference type="ARBA" id="ARBA00023295"/>
    </source>
</evidence>
<evidence type="ECO:0000256" key="4">
    <source>
        <dbReference type="RuleBase" id="RU361169"/>
    </source>
</evidence>
<protein>
    <submittedName>
        <fullName evidence="7">Carbohydrate-binding protein</fullName>
    </submittedName>
</protein>
<keyword evidence="8" id="KW-1185">Reference proteome</keyword>
<gene>
    <name evidence="7" type="ORF">FXN61_04485</name>
</gene>
<dbReference type="Proteomes" id="UP001515943">
    <property type="component" value="Unassembled WGS sequence"/>
</dbReference>
<accession>A0ABX1FBN3</accession>
<name>A0ABX1FBN3_9PSEU</name>
<proteinExistence type="inferred from homology"/>
<dbReference type="InterPro" id="IPR000743">
    <property type="entry name" value="Glyco_hydro_28"/>
</dbReference>
<dbReference type="InterPro" id="IPR011050">
    <property type="entry name" value="Pectin_lyase_fold/virulence"/>
</dbReference>
<evidence type="ECO:0000256" key="2">
    <source>
        <dbReference type="ARBA" id="ARBA00022801"/>
    </source>
</evidence>
<reference evidence="7 8" key="1">
    <citation type="submission" date="2019-08" db="EMBL/GenBank/DDBJ databases">
        <title>Lentzea from Indian Himalayas.</title>
        <authorList>
            <person name="Mandal S."/>
            <person name="Mallick Gupta A."/>
            <person name="Maiti P.K."/>
            <person name="Sarkar J."/>
            <person name="Mandal S."/>
        </authorList>
    </citation>
    <scope>NUCLEOTIDE SEQUENCE [LARGE SCALE GENOMIC DNA]</scope>
    <source>
        <strain evidence="7 8">PSKA42</strain>
    </source>
</reference>
<evidence type="ECO:0000256" key="6">
    <source>
        <dbReference type="SAM" id="SignalP"/>
    </source>
</evidence>
<keyword evidence="2 4" id="KW-0378">Hydrolase</keyword>
<evidence type="ECO:0000313" key="8">
    <source>
        <dbReference type="Proteomes" id="UP001515943"/>
    </source>
</evidence>
<dbReference type="EMBL" id="VSRL01000009">
    <property type="protein sequence ID" value="NKE56126.1"/>
    <property type="molecule type" value="Genomic_DNA"/>
</dbReference>
<comment type="similarity">
    <text evidence="1 4">Belongs to the glycosyl hydrolase 28 family.</text>
</comment>
<dbReference type="PANTHER" id="PTHR31339">
    <property type="entry name" value="PECTIN LYASE-RELATED"/>
    <property type="match status" value="1"/>
</dbReference>
<dbReference type="InterPro" id="IPR012334">
    <property type="entry name" value="Pectin_lyas_fold"/>
</dbReference>
<dbReference type="SUPFAM" id="SSF51126">
    <property type="entry name" value="Pectin lyase-like"/>
    <property type="match status" value="1"/>
</dbReference>
<feature type="signal peptide" evidence="6">
    <location>
        <begin position="1"/>
        <end position="20"/>
    </location>
</feature>
<organism evidence="7 8">
    <name type="scientific">Lentzea indica</name>
    <dbReference type="NCBI Taxonomy" id="2604800"/>
    <lineage>
        <taxon>Bacteria</taxon>
        <taxon>Bacillati</taxon>
        <taxon>Actinomycetota</taxon>
        <taxon>Actinomycetes</taxon>
        <taxon>Pseudonocardiales</taxon>
        <taxon>Pseudonocardiaceae</taxon>
        <taxon>Lentzea</taxon>
    </lineage>
</organism>
<evidence type="ECO:0000256" key="1">
    <source>
        <dbReference type="ARBA" id="ARBA00008834"/>
    </source>
</evidence>
<keyword evidence="6" id="KW-0732">Signal</keyword>
<comment type="caution">
    <text evidence="7">The sequence shown here is derived from an EMBL/GenBank/DDBJ whole genome shotgun (WGS) entry which is preliminary data.</text>
</comment>
<evidence type="ECO:0000256" key="5">
    <source>
        <dbReference type="SAM" id="MobiDB-lite"/>
    </source>
</evidence>
<feature type="region of interest" description="Disordered" evidence="5">
    <location>
        <begin position="375"/>
        <end position="397"/>
    </location>
</feature>
<dbReference type="Gene3D" id="2.160.20.10">
    <property type="entry name" value="Single-stranded right-handed beta-helix, Pectin lyase-like"/>
    <property type="match status" value="1"/>
</dbReference>